<keyword evidence="1" id="KW-1133">Transmembrane helix</keyword>
<feature type="non-terminal residue" evidence="2">
    <location>
        <position position="1"/>
    </location>
</feature>
<dbReference type="PANTHER" id="PTHR10424">
    <property type="entry name" value="VIRAL ENVELOPE PROTEIN"/>
    <property type="match status" value="1"/>
</dbReference>
<reference evidence="2 3" key="1">
    <citation type="submission" date="2019-09" db="EMBL/GenBank/DDBJ databases">
        <title>Bird 10,000 Genomes (B10K) Project - Family phase.</title>
        <authorList>
            <person name="Zhang G."/>
        </authorList>
    </citation>
    <scope>NUCLEOTIDE SEQUENCE [LARGE SCALE GENOMIC DNA]</scope>
    <source>
        <strain evidence="2">B10K-DU-001-24</strain>
        <tissue evidence="2">Muscle</tissue>
    </source>
</reference>
<keyword evidence="1" id="KW-0812">Transmembrane</keyword>
<dbReference type="AlphaFoldDB" id="A0A7K9CHT5"/>
<sequence>KKRRKERENTQAWYETWFNQSPWLTTLLSTIMGPLLLLLLALTFGPYIINKLIYFVNQRIEKVNLMVIGELDPKAKTEIHLEAASDAVARSEEEL</sequence>
<dbReference type="Proteomes" id="UP000574528">
    <property type="component" value="Unassembled WGS sequence"/>
</dbReference>
<dbReference type="OrthoDB" id="9633697at2759"/>
<evidence type="ECO:0000256" key="1">
    <source>
        <dbReference type="SAM" id="Phobius"/>
    </source>
</evidence>
<feature type="transmembrane region" description="Helical" evidence="1">
    <location>
        <begin position="23"/>
        <end position="49"/>
    </location>
</feature>
<dbReference type="PANTHER" id="PTHR10424:SF82">
    <property type="entry name" value="ENVELOPE GLYCOPROTEIN-RELATED"/>
    <property type="match status" value="1"/>
</dbReference>
<dbReference type="Pfam" id="PF00429">
    <property type="entry name" value="TLV_coat"/>
    <property type="match status" value="1"/>
</dbReference>
<gene>
    <name evidence="2" type="primary">Env1_4</name>
    <name evidence="2" type="ORF">PSIHAE_R15411</name>
</gene>
<keyword evidence="3" id="KW-1185">Reference proteome</keyword>
<organism evidence="2 3">
    <name type="scientific">Psilopogon haemacephalus</name>
    <name type="common">coppersmith barbet</name>
    <dbReference type="NCBI Taxonomy" id="2585815"/>
    <lineage>
        <taxon>Eukaryota</taxon>
        <taxon>Metazoa</taxon>
        <taxon>Chordata</taxon>
        <taxon>Craniata</taxon>
        <taxon>Vertebrata</taxon>
        <taxon>Euteleostomi</taxon>
        <taxon>Archelosauria</taxon>
        <taxon>Archosauria</taxon>
        <taxon>Dinosauria</taxon>
        <taxon>Saurischia</taxon>
        <taxon>Theropoda</taxon>
        <taxon>Coelurosauria</taxon>
        <taxon>Aves</taxon>
        <taxon>Neognathae</taxon>
        <taxon>Neoaves</taxon>
        <taxon>Telluraves</taxon>
        <taxon>Coraciimorphae</taxon>
        <taxon>Piciformes</taxon>
        <taxon>Megalaimidae</taxon>
        <taxon>Psilopogon</taxon>
    </lineage>
</organism>
<evidence type="ECO:0000313" key="3">
    <source>
        <dbReference type="Proteomes" id="UP000574528"/>
    </source>
</evidence>
<evidence type="ECO:0000313" key="2">
    <source>
        <dbReference type="EMBL" id="NXG51767.1"/>
    </source>
</evidence>
<protein>
    <submittedName>
        <fullName evidence="2">ENV1 protein</fullName>
    </submittedName>
</protein>
<comment type="caution">
    <text evidence="2">The sequence shown here is derived from an EMBL/GenBank/DDBJ whole genome shotgun (WGS) entry which is preliminary data.</text>
</comment>
<feature type="non-terminal residue" evidence="2">
    <location>
        <position position="95"/>
    </location>
</feature>
<accession>A0A7K9CHT5</accession>
<dbReference type="InterPro" id="IPR018154">
    <property type="entry name" value="TLV/ENV_coat_polyprotein"/>
</dbReference>
<name>A0A7K9CHT5_9PICI</name>
<proteinExistence type="predicted"/>
<dbReference type="EMBL" id="VWZI01020075">
    <property type="protein sequence ID" value="NXG51767.1"/>
    <property type="molecule type" value="Genomic_DNA"/>
</dbReference>
<keyword evidence="1" id="KW-0472">Membrane</keyword>